<dbReference type="Pfam" id="PF00642">
    <property type="entry name" value="zf-CCCH"/>
    <property type="match status" value="1"/>
</dbReference>
<evidence type="ECO:0000256" key="5">
    <source>
        <dbReference type="ARBA" id="ARBA00023125"/>
    </source>
</evidence>
<keyword evidence="2" id="KW-0677">Repeat</keyword>
<feature type="domain" description="C3H1-type" evidence="9">
    <location>
        <begin position="193"/>
        <end position="219"/>
    </location>
</feature>
<evidence type="ECO:0000256" key="3">
    <source>
        <dbReference type="ARBA" id="ARBA00022771"/>
    </source>
</evidence>
<organism evidence="10 11">
    <name type="scientific">Quercus suber</name>
    <name type="common">Cork oak</name>
    <dbReference type="NCBI Taxonomy" id="58331"/>
    <lineage>
        <taxon>Eukaryota</taxon>
        <taxon>Viridiplantae</taxon>
        <taxon>Streptophyta</taxon>
        <taxon>Embryophyta</taxon>
        <taxon>Tracheophyta</taxon>
        <taxon>Spermatophyta</taxon>
        <taxon>Magnoliopsida</taxon>
        <taxon>eudicotyledons</taxon>
        <taxon>Gunneridae</taxon>
        <taxon>Pentapetalae</taxon>
        <taxon>rosids</taxon>
        <taxon>fabids</taxon>
        <taxon>Fagales</taxon>
        <taxon>Fagaceae</taxon>
        <taxon>Quercus</taxon>
    </lineage>
</organism>
<dbReference type="FunFam" id="3.30.1370.210:FF:000009">
    <property type="entry name" value="Zinc finger CCCH domain-containing protein 66"/>
    <property type="match status" value="1"/>
</dbReference>
<dbReference type="GO" id="GO:0003677">
    <property type="term" value="F:DNA binding"/>
    <property type="evidence" value="ECO:0007669"/>
    <property type="project" value="UniProtKB-KW"/>
</dbReference>
<name>A0AAW0IGE4_QUESU</name>
<accession>A0AAW0IGE4</accession>
<reference evidence="10 11" key="1">
    <citation type="journal article" date="2018" name="Sci. Data">
        <title>The draft genome sequence of cork oak.</title>
        <authorList>
            <person name="Ramos A.M."/>
            <person name="Usie A."/>
            <person name="Barbosa P."/>
            <person name="Barros P.M."/>
            <person name="Capote T."/>
            <person name="Chaves I."/>
            <person name="Simoes F."/>
            <person name="Abreu I."/>
            <person name="Carrasquinho I."/>
            <person name="Faro C."/>
            <person name="Guimaraes J.B."/>
            <person name="Mendonca D."/>
            <person name="Nobrega F."/>
            <person name="Rodrigues L."/>
            <person name="Saibo N.J.M."/>
            <person name="Varela M.C."/>
            <person name="Egas C."/>
            <person name="Matos J."/>
            <person name="Miguel C.M."/>
            <person name="Oliveira M.M."/>
            <person name="Ricardo C.P."/>
            <person name="Goncalves S."/>
        </authorList>
    </citation>
    <scope>NUCLEOTIDE SEQUENCE [LARGE SCALE GENOMIC DNA]</scope>
    <source>
        <strain evidence="11">cv. HL8</strain>
    </source>
</reference>
<feature type="region of interest" description="Disordered" evidence="7">
    <location>
        <begin position="74"/>
        <end position="93"/>
    </location>
</feature>
<evidence type="ECO:0000256" key="7">
    <source>
        <dbReference type="SAM" id="MobiDB-lite"/>
    </source>
</evidence>
<dbReference type="PANTHER" id="PTHR14493:SF90">
    <property type="entry name" value="ZINC FINGER CCCH DOMAIN-CONTAINING PROTEIN 2"/>
    <property type="match status" value="1"/>
</dbReference>
<comment type="caution">
    <text evidence="10">The sequence shown here is derived from an EMBL/GenBank/DDBJ whole genome shotgun (WGS) entry which is preliminary data.</text>
</comment>
<keyword evidence="8" id="KW-1133">Transmembrane helix</keyword>
<keyword evidence="8" id="KW-0812">Transmembrane</keyword>
<dbReference type="SMART" id="SM00356">
    <property type="entry name" value="ZnF_C3H1"/>
    <property type="match status" value="2"/>
</dbReference>
<protein>
    <submittedName>
        <fullName evidence="10">Zinc finger ccch domain-containing protein 2</fullName>
    </submittedName>
</protein>
<keyword evidence="8" id="KW-0472">Membrane</keyword>
<evidence type="ECO:0000313" key="10">
    <source>
        <dbReference type="EMBL" id="KAK7813665.1"/>
    </source>
</evidence>
<dbReference type="InterPro" id="IPR036855">
    <property type="entry name" value="Znf_CCCH_sf"/>
</dbReference>
<dbReference type="Gene3D" id="3.30.1370.210">
    <property type="match status" value="1"/>
</dbReference>
<keyword evidence="1 6" id="KW-0479">Metal-binding</keyword>
<evidence type="ECO:0000256" key="1">
    <source>
        <dbReference type="ARBA" id="ARBA00022723"/>
    </source>
</evidence>
<gene>
    <name evidence="10" type="ORF">CFP56_004596</name>
</gene>
<feature type="transmembrane region" description="Helical" evidence="8">
    <location>
        <begin position="25"/>
        <end position="49"/>
    </location>
</feature>
<keyword evidence="4 6" id="KW-0862">Zinc</keyword>
<evidence type="ECO:0000256" key="2">
    <source>
        <dbReference type="ARBA" id="ARBA00022737"/>
    </source>
</evidence>
<evidence type="ECO:0000256" key="6">
    <source>
        <dbReference type="PROSITE-ProRule" id="PRU00723"/>
    </source>
</evidence>
<dbReference type="PROSITE" id="PS50103">
    <property type="entry name" value="ZF_C3H1"/>
    <property type="match status" value="1"/>
</dbReference>
<evidence type="ECO:0000313" key="11">
    <source>
        <dbReference type="Proteomes" id="UP000237347"/>
    </source>
</evidence>
<dbReference type="InterPro" id="IPR045234">
    <property type="entry name" value="Unkempt-like"/>
</dbReference>
<dbReference type="InterPro" id="IPR000571">
    <property type="entry name" value="Znf_CCCH"/>
</dbReference>
<keyword evidence="3 6" id="KW-0863">Zinc-finger</keyword>
<dbReference type="AlphaFoldDB" id="A0AAW0IGE4"/>
<dbReference type="GO" id="GO:0006355">
    <property type="term" value="P:regulation of DNA-templated transcription"/>
    <property type="evidence" value="ECO:0007669"/>
    <property type="project" value="UniProtKB-ARBA"/>
</dbReference>
<evidence type="ECO:0000256" key="8">
    <source>
        <dbReference type="SAM" id="Phobius"/>
    </source>
</evidence>
<dbReference type="GO" id="GO:0008270">
    <property type="term" value="F:zinc ion binding"/>
    <property type="evidence" value="ECO:0007669"/>
    <property type="project" value="UniProtKB-KW"/>
</dbReference>
<feature type="zinc finger region" description="C3H1-type" evidence="6">
    <location>
        <begin position="193"/>
        <end position="219"/>
    </location>
</feature>
<feature type="compositionally biased region" description="Low complexity" evidence="7">
    <location>
        <begin position="75"/>
        <end position="91"/>
    </location>
</feature>
<proteinExistence type="predicted"/>
<dbReference type="InterPro" id="IPR057444">
    <property type="entry name" value="Znf-CCCH_AtC3H23-like"/>
</dbReference>
<dbReference type="SUPFAM" id="SSF90229">
    <property type="entry name" value="CCCH zinc finger"/>
    <property type="match status" value="1"/>
</dbReference>
<evidence type="ECO:0000256" key="4">
    <source>
        <dbReference type="ARBA" id="ARBA00022833"/>
    </source>
</evidence>
<evidence type="ECO:0000259" key="9">
    <source>
        <dbReference type="PROSITE" id="PS50103"/>
    </source>
</evidence>
<dbReference type="Pfam" id="PF25512">
    <property type="entry name" value="zf-CCCH_AtC3H23"/>
    <property type="match status" value="1"/>
</dbReference>
<dbReference type="PANTHER" id="PTHR14493">
    <property type="entry name" value="UNKEMPT FAMILY MEMBER"/>
    <property type="match status" value="1"/>
</dbReference>
<dbReference type="EMBL" id="PKMF04001208">
    <property type="protein sequence ID" value="KAK7813665.1"/>
    <property type="molecule type" value="Genomic_DNA"/>
</dbReference>
<keyword evidence="5" id="KW-0238">DNA-binding</keyword>
<keyword evidence="11" id="KW-1185">Reference proteome</keyword>
<dbReference type="Proteomes" id="UP000237347">
    <property type="component" value="Unassembled WGS sequence"/>
</dbReference>
<sequence length="456" mass="51877">MCYIFLEWRFCFKLETSSFSSSSDLLWAFAAFFSFTLFEGILIVLNRFLIFWKKSMNTRVRTTLKAMKAPLNLDKSNNTTSTPLTNSSPPKKSLKTIDIPPRKLLSRRLIISEPDMYFSDDTLFQKFLSNNNVGGDNLDDSDSDYDPYSSDHFRMYEFKVRRCTRCRSHDWTDCPFAHPGEKARRRDPRRFHYSGQVCPEYRRGSCSRGDSCEFAHGVFECWLHPARYRTEACKDGKNCKRKVCFFAHTPRQLRVLPLNSHHSSPELACKKKLTSNHCCLFCRCANSSPTSTLLGMSHLSPPLSPPLSPGNHRSINGFSPISRYADRFVSCESSGGMHAQMNNHGVQSYKDALTELMSSLEGMNFSETSSPLSAKSPNVPWLDVSFNNIEDQQQFILSPSTPNPPSFRSANFFSGDCSSKSFADETNNNNEEYTQVNENGRSCSDPDLGWVNELLM</sequence>